<dbReference type="Gene3D" id="3.60.110.10">
    <property type="entry name" value="Carbon-nitrogen hydrolase"/>
    <property type="match status" value="1"/>
</dbReference>
<evidence type="ECO:0000259" key="3">
    <source>
        <dbReference type="PROSITE" id="PS50263"/>
    </source>
</evidence>
<dbReference type="Pfam" id="PF00795">
    <property type="entry name" value="CN_hydrolase"/>
    <property type="match status" value="1"/>
</dbReference>
<feature type="domain" description="CN hydrolase" evidence="3">
    <location>
        <begin position="2"/>
        <end position="255"/>
    </location>
</feature>
<evidence type="ECO:0000256" key="2">
    <source>
        <dbReference type="ARBA" id="ARBA00022801"/>
    </source>
</evidence>
<dbReference type="InterPro" id="IPR036526">
    <property type="entry name" value="C-N_Hydrolase_sf"/>
</dbReference>
<dbReference type="RefSeq" id="WP_066608495.1">
    <property type="nucleotide sequence ID" value="NZ_FORY01000022.1"/>
</dbReference>
<accession>A0A1I3W8R4</accession>
<dbReference type="PANTHER" id="PTHR23088">
    <property type="entry name" value="NITRILASE-RELATED"/>
    <property type="match status" value="1"/>
</dbReference>
<keyword evidence="5" id="KW-1185">Reference proteome</keyword>
<gene>
    <name evidence="4" type="ORF">SAMN04488138_12217</name>
</gene>
<sequence length="278" mass="30580">MTRVGLVTLNSSDDPLANLPVTLDYVNAAADAGAEIVMTPEVTNCVSSSRAHQEEVLCHEADDPTLKALREAARLRGVWILIGSVGLKTDDPDGRFANRSFLIDPQGEIKARYDKIHMFDVDVSETERYRESDGYRPGKKAVVAATPFGKIGMTICYDLRFPHLHRTLAKAGAEIITQPAAFTAVTGEAHWHSLLRARAIETGCFVLAPAQTGHHREKVDTDRRTYGHSLAVSPWGEVLYDGGVEPGWGLVELDLGEVEKARKRIPALLHDRDFEVLS</sequence>
<organism evidence="4 5">
    <name type="scientific">Celeribacter halophilus</name>
    <dbReference type="NCBI Taxonomy" id="576117"/>
    <lineage>
        <taxon>Bacteria</taxon>
        <taxon>Pseudomonadati</taxon>
        <taxon>Pseudomonadota</taxon>
        <taxon>Alphaproteobacteria</taxon>
        <taxon>Rhodobacterales</taxon>
        <taxon>Roseobacteraceae</taxon>
        <taxon>Celeribacter</taxon>
    </lineage>
</organism>
<reference evidence="4 5" key="1">
    <citation type="submission" date="2016-10" db="EMBL/GenBank/DDBJ databases">
        <authorList>
            <person name="de Groot N.N."/>
        </authorList>
    </citation>
    <scope>NUCLEOTIDE SEQUENCE [LARGE SCALE GENOMIC DNA]</scope>
    <source>
        <strain evidence="4 5">CGMCC 1.8891</strain>
    </source>
</reference>
<dbReference type="AlphaFoldDB" id="A0A1I3W8R4"/>
<name>A0A1I3W8R4_9RHOB</name>
<dbReference type="PANTHER" id="PTHR23088:SF27">
    <property type="entry name" value="DEAMINATED GLUTATHIONE AMIDASE"/>
    <property type="match status" value="1"/>
</dbReference>
<dbReference type="CDD" id="cd07572">
    <property type="entry name" value="nit"/>
    <property type="match status" value="1"/>
</dbReference>
<evidence type="ECO:0000313" key="4">
    <source>
        <dbReference type="EMBL" id="SFK03978.1"/>
    </source>
</evidence>
<dbReference type="STRING" id="576117.SAMN04488138_12217"/>
<dbReference type="InterPro" id="IPR045254">
    <property type="entry name" value="Nit1/2_C-N_Hydrolase"/>
</dbReference>
<comment type="similarity">
    <text evidence="1">Belongs to the carbon-nitrogen hydrolase superfamily. NIT1/NIT2 family.</text>
</comment>
<dbReference type="OrthoDB" id="9811121at2"/>
<evidence type="ECO:0000256" key="1">
    <source>
        <dbReference type="ARBA" id="ARBA00010613"/>
    </source>
</evidence>
<dbReference type="InterPro" id="IPR003010">
    <property type="entry name" value="C-N_Hydrolase"/>
</dbReference>
<protein>
    <recommendedName>
        <fullName evidence="3">CN hydrolase domain-containing protein</fullName>
    </recommendedName>
</protein>
<dbReference type="PROSITE" id="PS50263">
    <property type="entry name" value="CN_HYDROLASE"/>
    <property type="match status" value="1"/>
</dbReference>
<proteinExistence type="inferred from homology"/>
<dbReference type="GeneID" id="98666496"/>
<dbReference type="GO" id="GO:0016811">
    <property type="term" value="F:hydrolase activity, acting on carbon-nitrogen (but not peptide) bonds, in linear amides"/>
    <property type="evidence" value="ECO:0007669"/>
    <property type="project" value="InterPro"/>
</dbReference>
<dbReference type="PROSITE" id="PS01227">
    <property type="entry name" value="UPF0012"/>
    <property type="match status" value="1"/>
</dbReference>
<dbReference type="EMBL" id="FORY01000022">
    <property type="protein sequence ID" value="SFK03978.1"/>
    <property type="molecule type" value="Genomic_DNA"/>
</dbReference>
<dbReference type="Proteomes" id="UP000183299">
    <property type="component" value="Unassembled WGS sequence"/>
</dbReference>
<dbReference type="InterPro" id="IPR001110">
    <property type="entry name" value="UPF0012_CS"/>
</dbReference>
<dbReference type="SUPFAM" id="SSF56317">
    <property type="entry name" value="Carbon-nitrogen hydrolase"/>
    <property type="match status" value="1"/>
</dbReference>
<evidence type="ECO:0000313" key="5">
    <source>
        <dbReference type="Proteomes" id="UP000183299"/>
    </source>
</evidence>
<keyword evidence="2" id="KW-0378">Hydrolase</keyword>